<keyword evidence="2" id="KW-0285">Flavoprotein</keyword>
<gene>
    <name evidence="6" type="ORF">ACFPZN_08960</name>
</gene>
<proteinExistence type="predicted"/>
<protein>
    <submittedName>
        <fullName evidence="6">FAD-dependent oxidoreductase</fullName>
    </submittedName>
</protein>
<dbReference type="SUPFAM" id="SSF56425">
    <property type="entry name" value="Succinate dehydrogenase/fumarate reductase flavoprotein, catalytic domain"/>
    <property type="match status" value="1"/>
</dbReference>
<dbReference type="InterPro" id="IPR050315">
    <property type="entry name" value="FAD-oxidoreductase_2"/>
</dbReference>
<accession>A0ABW0ZWE3</accession>
<organism evidence="6 7">
    <name type="scientific">Actinomadura rugatobispora</name>
    <dbReference type="NCBI Taxonomy" id="1994"/>
    <lineage>
        <taxon>Bacteria</taxon>
        <taxon>Bacillati</taxon>
        <taxon>Actinomycetota</taxon>
        <taxon>Actinomycetes</taxon>
        <taxon>Streptosporangiales</taxon>
        <taxon>Thermomonosporaceae</taxon>
        <taxon>Actinomadura</taxon>
    </lineage>
</organism>
<dbReference type="Gene3D" id="3.50.50.60">
    <property type="entry name" value="FAD/NAD(P)-binding domain"/>
    <property type="match status" value="1"/>
</dbReference>
<keyword evidence="7" id="KW-1185">Reference proteome</keyword>
<dbReference type="PANTHER" id="PTHR43400:SF10">
    <property type="entry name" value="3-OXOSTEROID 1-DEHYDROGENASE"/>
    <property type="match status" value="1"/>
</dbReference>
<dbReference type="PRINTS" id="PR00368">
    <property type="entry name" value="FADPNR"/>
</dbReference>
<keyword evidence="4" id="KW-0560">Oxidoreductase</keyword>
<dbReference type="RefSeq" id="WP_378281358.1">
    <property type="nucleotide sequence ID" value="NZ_JBHSON010000010.1"/>
</dbReference>
<evidence type="ECO:0000256" key="2">
    <source>
        <dbReference type="ARBA" id="ARBA00022630"/>
    </source>
</evidence>
<evidence type="ECO:0000313" key="6">
    <source>
        <dbReference type="EMBL" id="MFC5745733.1"/>
    </source>
</evidence>
<name>A0ABW0ZWE3_9ACTN</name>
<dbReference type="PANTHER" id="PTHR43400">
    <property type="entry name" value="FUMARATE REDUCTASE"/>
    <property type="match status" value="1"/>
</dbReference>
<dbReference type="InterPro" id="IPR027477">
    <property type="entry name" value="Succ_DH/fumarate_Rdtase_cat_sf"/>
</dbReference>
<feature type="domain" description="FAD-dependent oxidoreductase 2 FAD-binding" evidence="5">
    <location>
        <begin position="5"/>
        <end position="444"/>
    </location>
</feature>
<dbReference type="EMBL" id="JBHSON010000010">
    <property type="protein sequence ID" value="MFC5745733.1"/>
    <property type="molecule type" value="Genomic_DNA"/>
</dbReference>
<dbReference type="InterPro" id="IPR003953">
    <property type="entry name" value="FAD-dep_OxRdtase_2_FAD-bd"/>
</dbReference>
<dbReference type="Proteomes" id="UP001596074">
    <property type="component" value="Unassembled WGS sequence"/>
</dbReference>
<evidence type="ECO:0000256" key="3">
    <source>
        <dbReference type="ARBA" id="ARBA00022827"/>
    </source>
</evidence>
<keyword evidence="3" id="KW-0274">FAD</keyword>
<evidence type="ECO:0000313" key="7">
    <source>
        <dbReference type="Proteomes" id="UP001596074"/>
    </source>
</evidence>
<dbReference type="InterPro" id="IPR036188">
    <property type="entry name" value="FAD/NAD-bd_sf"/>
</dbReference>
<dbReference type="Gene3D" id="3.90.700.10">
    <property type="entry name" value="Succinate dehydrogenase/fumarate reductase flavoprotein, catalytic domain"/>
    <property type="match status" value="1"/>
</dbReference>
<evidence type="ECO:0000256" key="4">
    <source>
        <dbReference type="ARBA" id="ARBA00023002"/>
    </source>
</evidence>
<dbReference type="PRINTS" id="PR00411">
    <property type="entry name" value="PNDRDTASEI"/>
</dbReference>
<sequence length="468" mass="49526">MDTIDVLVIGSGIAGLSAALSATENGAESVVILEADTEIGGSSRLSGGIIMGADFKLQREAGIEDSAESFYRDYMNANVWNLNPAAVKAFCRESGRAIDWLVDHGVQFHPALVFGGSENTPRCVAAVGQGGQLVNSLARAVREAGVDIVVNHRVERILVEDGRAAGVVADGEEIRAAAVVIASGGYGADRRLLAEHNPSFTATGDWGWYIGTGTARGDAFGFAEQLGAQIVGHDRGLRLLHPDFVHTFESYIPGWMVLVNKEGRRFVDESAPYGVLERTTHRNGGVAWFVFDHQAVDRSTAGRTKAYKQVFPEREERQSPNWNPAMIAEQVEAGRIHSAGTLAGLAEAAGLPADRLQATIESYNDDRPDEMGKDAQFVRPVAEGPFYAAEVRLATLCWTAVGPAITGRGEITDTLGRPIPGAYACGEVTGGILGDVYVGSGNSVGNSATFGRIAGRSAAQDVSATHSA</sequence>
<evidence type="ECO:0000259" key="5">
    <source>
        <dbReference type="Pfam" id="PF00890"/>
    </source>
</evidence>
<dbReference type="SUPFAM" id="SSF51905">
    <property type="entry name" value="FAD/NAD(P)-binding domain"/>
    <property type="match status" value="1"/>
</dbReference>
<evidence type="ECO:0000256" key="1">
    <source>
        <dbReference type="ARBA" id="ARBA00001974"/>
    </source>
</evidence>
<comment type="caution">
    <text evidence="6">The sequence shown here is derived from an EMBL/GenBank/DDBJ whole genome shotgun (WGS) entry which is preliminary data.</text>
</comment>
<comment type="cofactor">
    <cofactor evidence="1">
        <name>FAD</name>
        <dbReference type="ChEBI" id="CHEBI:57692"/>
    </cofactor>
</comment>
<reference evidence="7" key="1">
    <citation type="journal article" date="2019" name="Int. J. Syst. Evol. Microbiol.">
        <title>The Global Catalogue of Microorganisms (GCM) 10K type strain sequencing project: providing services to taxonomists for standard genome sequencing and annotation.</title>
        <authorList>
            <consortium name="The Broad Institute Genomics Platform"/>
            <consortium name="The Broad Institute Genome Sequencing Center for Infectious Disease"/>
            <person name="Wu L."/>
            <person name="Ma J."/>
        </authorList>
    </citation>
    <scope>NUCLEOTIDE SEQUENCE [LARGE SCALE GENOMIC DNA]</scope>
    <source>
        <strain evidence="7">KCTC 42087</strain>
    </source>
</reference>
<dbReference type="Pfam" id="PF00890">
    <property type="entry name" value="FAD_binding_2"/>
    <property type="match status" value="1"/>
</dbReference>